<dbReference type="Gramene" id="evm.model.05.1538">
    <property type="protein sequence ID" value="cds.evm.model.05.1538"/>
    <property type="gene ID" value="evm.TU.05.1538"/>
</dbReference>
<comment type="similarity">
    <text evidence="1">Belongs to the PPR family. P subfamily.</text>
</comment>
<dbReference type="InterPro" id="IPR012337">
    <property type="entry name" value="RNaseH-like_sf"/>
</dbReference>
<evidence type="ECO:0000313" key="8">
    <source>
        <dbReference type="Proteomes" id="UP000596661"/>
    </source>
</evidence>
<dbReference type="GO" id="GO:0003676">
    <property type="term" value="F:nucleic acid binding"/>
    <property type="evidence" value="ECO:0007669"/>
    <property type="project" value="InterPro"/>
</dbReference>
<dbReference type="Pfam" id="PF12854">
    <property type="entry name" value="PPR_1"/>
    <property type="match status" value="3"/>
</dbReference>
<keyword evidence="2" id="KW-0677">Repeat</keyword>
<evidence type="ECO:0008006" key="9">
    <source>
        <dbReference type="Google" id="ProtNLM"/>
    </source>
</evidence>
<dbReference type="Pfam" id="PF00078">
    <property type="entry name" value="RVT_1"/>
    <property type="match status" value="1"/>
</dbReference>
<dbReference type="GO" id="GO:0004523">
    <property type="term" value="F:RNA-DNA hybrid ribonuclease activity"/>
    <property type="evidence" value="ECO:0007669"/>
    <property type="project" value="InterPro"/>
</dbReference>
<evidence type="ECO:0000259" key="4">
    <source>
        <dbReference type="Pfam" id="PF00078"/>
    </source>
</evidence>
<dbReference type="InterPro" id="IPR002156">
    <property type="entry name" value="RNaseH_domain"/>
</dbReference>
<dbReference type="CDD" id="cd06222">
    <property type="entry name" value="RNase_H_like"/>
    <property type="match status" value="1"/>
</dbReference>
<evidence type="ECO:0000256" key="1">
    <source>
        <dbReference type="ARBA" id="ARBA00007626"/>
    </source>
</evidence>
<protein>
    <recommendedName>
        <fullName evidence="9">Reverse transcriptase domain-containing protein</fullName>
    </recommendedName>
</protein>
<dbReference type="Pfam" id="PF13966">
    <property type="entry name" value="zf-RVT"/>
    <property type="match status" value="1"/>
</dbReference>
<dbReference type="Gene3D" id="1.25.40.10">
    <property type="entry name" value="Tetratricopeptide repeat domain"/>
    <property type="match status" value="5"/>
</dbReference>
<sequence length="1407" mass="158138">MEKHYANIVLEDEDDGVEFNNIEAEEVMVDDRLYLVGQFLNARVLDFDAMGHTMVGTVVDAQFDEGRLETYGGVLVGRSGDRGGGVMDGGNPMNHGKDNHGIRMEHAANFLLGRGVDTKRRKPNTCEDFGDGLHDMEEDIEDSDVISENNGLMPNALCNLLYKVYFKVLVNRLKTILPLVISENQSAFIPGRLITDNIMISFEVMHYLKWKGVGKEGYMALKLDMSKAYDCVEWYFLCNMMRKMGFHERIVDLILQCIYSVSYIITHGGREVGPILPGRGIHQGDPLSPYLFLICAEGFSSLIKRFEACGDLHGCHVCNGAPTISHILFADDCYLYCKANDTEASNVIRLLQVFEEASGQCVNFTRFTIFFSMNTTAATKDRMCTLLGMMDAPADSLYLRLPCTMSHNKNAISGFLKDKMQKCIQSWKGHLLSKVGKEVLQKTVVQALPTYAMSVFLFPVEMCNKLEGMMRINDLFNERDRKLIFSVPVSLTAACDYWFWALNISGLYQVKDAYKFLHKNDHLLVLPSDLDMWKIVWKLAVPPKVLQFLWPALSNVLPTKSQLSFALVREEATMVGWAIWNAIYDMDWQRFTTEEALTGTSSRRRSQVPMGMNVGSEHWSKPAFNNVKVNVDGAIFASEGWFGFGSVARDHNGRVIESISQSKPRQVDATMAEIYGIKEALSWIKRKGWVDVQLETHCLVAVKALQSTIHMPSPFGLLVRECKIYLTSLKSVEIYFIKRSVNKVAHCLARSSYFYLDRIFTKTPSPVEHCRRIYFNSFHGTKTFSSPPSMHCVNLGRSKFFSVFIYLKVGGEMGYTITQHSFMIGGHSLHRFSKQDGLCCGTGRSSSIKECAVYINCFSSSRDFSRKPFRSPKVSIETTRGGGPLLHRYGYKEIHLLKVLNRACRAGKYKEALYFLQLMVTKGFKPDVILCTKVMRGFFSSRDVQNAVRVMEILEKHGEPDLFSYNAMISGFCKANRIELANRVLDRMRAQGFSPDTITYNIMIGSLCSRGRLELAFNVLDELLKDKCAPSVITYTILIEATISEGGIDKAMELLDEMLSRGLLPDMCTFNAIIRGMCREGMVDRAFEFVRSLEAKGCSPDVISYNILLRALLNHGKWNDGEKLLSDMVSRGCEPNVVTYSILISTLCKDGKVEDAVNVLKAMKEKGITPDAYSYDPLISAFCKDGRLDLAIEFMDYMISDGSLPDIVNYNTILSAFCKNGNPEQALDIFHKLGEVGCPPNVSSYNTMFSALWNCGERVKALEMISEMVSKGIDPDEITYNSLISCLCRDGLVNEAIGLLLDMDSGGFRPSVISYNIVLLGLCKARRIDDAIEFFTTMVGKGCQPNETTLILLVEGIGFAGWRVEAMGLANSLLKLEAISEHSFKRLNKIFPMLDVYKELTLSEIKN</sequence>
<feature type="repeat" description="PPR" evidence="3">
    <location>
        <begin position="892"/>
        <end position="926"/>
    </location>
</feature>
<evidence type="ECO:0000313" key="7">
    <source>
        <dbReference type="EnsemblPlants" id="cds.evm.model.05.1538"/>
    </source>
</evidence>
<feature type="repeat" description="PPR" evidence="3">
    <location>
        <begin position="996"/>
        <end position="1030"/>
    </location>
</feature>
<dbReference type="SUPFAM" id="SSF56672">
    <property type="entry name" value="DNA/RNA polymerases"/>
    <property type="match status" value="1"/>
</dbReference>
<reference evidence="7" key="2">
    <citation type="submission" date="2021-03" db="UniProtKB">
        <authorList>
            <consortium name="EnsemblPlants"/>
        </authorList>
    </citation>
    <scope>IDENTIFICATION</scope>
</reference>
<feature type="repeat" description="PPR" evidence="3">
    <location>
        <begin position="1241"/>
        <end position="1275"/>
    </location>
</feature>
<dbReference type="PANTHER" id="PTHR47936:SF1">
    <property type="entry name" value="PENTATRICOPEPTIDE REPEAT-CONTAINING PROTEIN GUN1, CHLOROPLASTIC"/>
    <property type="match status" value="1"/>
</dbReference>
<feature type="domain" description="Reverse transcriptase zinc-binding" evidence="6">
    <location>
        <begin position="508"/>
        <end position="564"/>
    </location>
</feature>
<dbReference type="SUPFAM" id="SSF53098">
    <property type="entry name" value="Ribonuclease H-like"/>
    <property type="match status" value="1"/>
</dbReference>
<dbReference type="Pfam" id="PF01535">
    <property type="entry name" value="PPR"/>
    <property type="match status" value="1"/>
</dbReference>
<dbReference type="InterPro" id="IPR002885">
    <property type="entry name" value="PPR_rpt"/>
</dbReference>
<dbReference type="GO" id="GO:0010019">
    <property type="term" value="P:chloroplast-nucleus signaling pathway"/>
    <property type="evidence" value="ECO:0007669"/>
    <property type="project" value="TreeGrafter"/>
</dbReference>
<dbReference type="EMBL" id="UZAU01000542">
    <property type="status" value="NOT_ANNOTATED_CDS"/>
    <property type="molecule type" value="Genomic_DNA"/>
</dbReference>
<dbReference type="InterPro" id="IPR000477">
    <property type="entry name" value="RT_dom"/>
</dbReference>
<dbReference type="CDD" id="cd01650">
    <property type="entry name" value="RT_nLTR_like"/>
    <property type="match status" value="1"/>
</dbReference>
<dbReference type="InterPro" id="IPR043502">
    <property type="entry name" value="DNA/RNA_pol_sf"/>
</dbReference>
<feature type="repeat" description="PPR" evidence="3">
    <location>
        <begin position="1311"/>
        <end position="1345"/>
    </location>
</feature>
<dbReference type="PANTHER" id="PTHR47936">
    <property type="entry name" value="PPR_LONG DOMAIN-CONTAINING PROTEIN"/>
    <property type="match status" value="1"/>
</dbReference>
<proteinExistence type="inferred from homology"/>
<feature type="repeat" description="PPR" evidence="3">
    <location>
        <begin position="961"/>
        <end position="995"/>
    </location>
</feature>
<dbReference type="InterPro" id="IPR011990">
    <property type="entry name" value="TPR-like_helical_dom_sf"/>
</dbReference>
<dbReference type="EnsemblPlants" id="evm.model.05.1538">
    <property type="protein sequence ID" value="cds.evm.model.05.1538"/>
    <property type="gene ID" value="evm.TU.05.1538"/>
</dbReference>
<feature type="domain" description="RNase H type-1" evidence="5">
    <location>
        <begin position="630"/>
        <end position="751"/>
    </location>
</feature>
<feature type="repeat" description="PPR" evidence="3">
    <location>
        <begin position="1066"/>
        <end position="1100"/>
    </location>
</feature>
<dbReference type="InterPro" id="IPR044730">
    <property type="entry name" value="RNase_H-like_dom_plant"/>
</dbReference>
<dbReference type="Pfam" id="PF13041">
    <property type="entry name" value="PPR_2"/>
    <property type="match status" value="4"/>
</dbReference>
<dbReference type="InterPro" id="IPR026960">
    <property type="entry name" value="RVT-Znf"/>
</dbReference>
<dbReference type="GO" id="GO:0009507">
    <property type="term" value="C:chloroplast"/>
    <property type="evidence" value="ECO:0007669"/>
    <property type="project" value="TreeGrafter"/>
</dbReference>
<accession>A0A803PLQ3</accession>
<name>A0A803PLQ3_CANSA</name>
<evidence type="ECO:0000259" key="6">
    <source>
        <dbReference type="Pfam" id="PF13966"/>
    </source>
</evidence>
<dbReference type="Gene3D" id="3.30.420.10">
    <property type="entry name" value="Ribonuclease H-like superfamily/Ribonuclease H"/>
    <property type="match status" value="1"/>
</dbReference>
<dbReference type="PROSITE" id="PS51375">
    <property type="entry name" value="PPR"/>
    <property type="match status" value="12"/>
</dbReference>
<feature type="repeat" description="PPR" evidence="3">
    <location>
        <begin position="1171"/>
        <end position="1205"/>
    </location>
</feature>
<dbReference type="Proteomes" id="UP000596661">
    <property type="component" value="Chromosome 5"/>
</dbReference>
<evidence type="ECO:0000259" key="5">
    <source>
        <dbReference type="Pfam" id="PF13456"/>
    </source>
</evidence>
<organism evidence="7 8">
    <name type="scientific">Cannabis sativa</name>
    <name type="common">Hemp</name>
    <name type="synonym">Marijuana</name>
    <dbReference type="NCBI Taxonomy" id="3483"/>
    <lineage>
        <taxon>Eukaryota</taxon>
        <taxon>Viridiplantae</taxon>
        <taxon>Streptophyta</taxon>
        <taxon>Embryophyta</taxon>
        <taxon>Tracheophyta</taxon>
        <taxon>Spermatophyta</taxon>
        <taxon>Magnoliopsida</taxon>
        <taxon>eudicotyledons</taxon>
        <taxon>Gunneridae</taxon>
        <taxon>Pentapetalae</taxon>
        <taxon>rosids</taxon>
        <taxon>fabids</taxon>
        <taxon>Rosales</taxon>
        <taxon>Cannabaceae</taxon>
        <taxon>Cannabis</taxon>
    </lineage>
</organism>
<feature type="domain" description="Reverse transcriptase" evidence="4">
    <location>
        <begin position="156"/>
        <end position="371"/>
    </location>
</feature>
<dbReference type="FunFam" id="1.25.40.10:FF:001568">
    <property type="entry name" value="Pentatricopeptide repeat-containing protein At1g09900"/>
    <property type="match status" value="1"/>
</dbReference>
<dbReference type="Pfam" id="PF13456">
    <property type="entry name" value="RVT_3"/>
    <property type="match status" value="1"/>
</dbReference>
<dbReference type="GO" id="GO:0031930">
    <property type="term" value="P:mitochondria-nucleus signaling pathway"/>
    <property type="evidence" value="ECO:0007669"/>
    <property type="project" value="TreeGrafter"/>
</dbReference>
<feature type="repeat" description="PPR" evidence="3">
    <location>
        <begin position="1276"/>
        <end position="1310"/>
    </location>
</feature>
<dbReference type="NCBIfam" id="TIGR00756">
    <property type="entry name" value="PPR"/>
    <property type="match status" value="12"/>
</dbReference>
<feature type="repeat" description="PPR" evidence="3">
    <location>
        <begin position="1101"/>
        <end position="1135"/>
    </location>
</feature>
<feature type="repeat" description="PPR" evidence="3">
    <location>
        <begin position="1031"/>
        <end position="1065"/>
    </location>
</feature>
<feature type="repeat" description="PPR" evidence="3">
    <location>
        <begin position="1206"/>
        <end position="1240"/>
    </location>
</feature>
<evidence type="ECO:0000256" key="2">
    <source>
        <dbReference type="ARBA" id="ARBA00022737"/>
    </source>
</evidence>
<evidence type="ECO:0000256" key="3">
    <source>
        <dbReference type="PROSITE-ProRule" id="PRU00708"/>
    </source>
</evidence>
<reference evidence="7" key="1">
    <citation type="submission" date="2018-11" db="EMBL/GenBank/DDBJ databases">
        <authorList>
            <person name="Grassa J C."/>
        </authorList>
    </citation>
    <scope>NUCLEOTIDE SEQUENCE [LARGE SCALE GENOMIC DNA]</scope>
</reference>
<dbReference type="InterPro" id="IPR036397">
    <property type="entry name" value="RNaseH_sf"/>
</dbReference>
<keyword evidence="8" id="KW-1185">Reference proteome</keyword>
<feature type="repeat" description="PPR" evidence="3">
    <location>
        <begin position="1136"/>
        <end position="1170"/>
    </location>
</feature>